<dbReference type="InterPro" id="IPR027056">
    <property type="entry name" value="Gluconate_2DH_su3"/>
</dbReference>
<dbReference type="AlphaFoldDB" id="A0A4S4FMQ9"/>
<evidence type="ECO:0000313" key="2">
    <source>
        <dbReference type="Proteomes" id="UP000309133"/>
    </source>
</evidence>
<protein>
    <submittedName>
        <fullName evidence="1">Gluconate 2-dehydrogenase subunit 3 family protein</fullName>
    </submittedName>
</protein>
<evidence type="ECO:0000313" key="1">
    <source>
        <dbReference type="EMBL" id="THG31538.1"/>
    </source>
</evidence>
<organism evidence="1 2">
    <name type="scientific">Naasia lichenicola</name>
    <dbReference type="NCBI Taxonomy" id="2565933"/>
    <lineage>
        <taxon>Bacteria</taxon>
        <taxon>Bacillati</taxon>
        <taxon>Actinomycetota</taxon>
        <taxon>Actinomycetes</taxon>
        <taxon>Micrococcales</taxon>
        <taxon>Microbacteriaceae</taxon>
        <taxon>Naasia</taxon>
    </lineage>
</organism>
<sequence length="194" mass="20707">MAHLIGHEPDPHHRGVLAPRCRARRRPARQSGGGLVTAVSLGFTDSARDALPDLLRADERASLAAVADLLIPHTDQMPSGSEADVQGEFIDRVLSVRPDLLDAVRTGLAQVEEPLPADFAELDARGLSGLRALAEAVTAAYFLNPDVAKLVGYRKRSAIPIRFDEDLDDLVASVTGRGPIYRPTPGLGPSHANS</sequence>
<name>A0A4S4FMQ9_9MICO</name>
<dbReference type="Pfam" id="PF13618">
    <property type="entry name" value="Gluconate_2-dh3"/>
    <property type="match status" value="1"/>
</dbReference>
<comment type="caution">
    <text evidence="1">The sequence shown here is derived from an EMBL/GenBank/DDBJ whole genome shotgun (WGS) entry which is preliminary data.</text>
</comment>
<reference evidence="1 2" key="1">
    <citation type="submission" date="2019-04" db="EMBL/GenBank/DDBJ databases">
        <authorList>
            <person name="Jiang L."/>
        </authorList>
    </citation>
    <scope>NUCLEOTIDE SEQUENCE [LARGE SCALE GENOMIC DNA]</scope>
    <source>
        <strain evidence="1 2">YIM 131853</strain>
    </source>
</reference>
<accession>A0A4S4FMQ9</accession>
<proteinExistence type="predicted"/>
<dbReference type="EMBL" id="SSSM01000003">
    <property type="protein sequence ID" value="THG31538.1"/>
    <property type="molecule type" value="Genomic_DNA"/>
</dbReference>
<gene>
    <name evidence="1" type="ORF">E6C64_05525</name>
</gene>
<dbReference type="Proteomes" id="UP000309133">
    <property type="component" value="Unassembled WGS sequence"/>
</dbReference>
<keyword evidence="2" id="KW-1185">Reference proteome</keyword>